<evidence type="ECO:0008006" key="4">
    <source>
        <dbReference type="Google" id="ProtNLM"/>
    </source>
</evidence>
<feature type="transmembrane region" description="Helical" evidence="1">
    <location>
        <begin position="216"/>
        <end position="235"/>
    </location>
</feature>
<feature type="transmembrane region" description="Helical" evidence="1">
    <location>
        <begin position="140"/>
        <end position="160"/>
    </location>
</feature>
<dbReference type="PANTHER" id="PTHR32251">
    <property type="entry name" value="3-OXO-5-ALPHA-STEROID 4-DEHYDROGENASE"/>
    <property type="match status" value="1"/>
</dbReference>
<accession>A0A916WXB8</accession>
<dbReference type="PANTHER" id="PTHR32251:SF17">
    <property type="entry name" value="STEROID 5-ALPHA REDUCTASE C-TERMINAL DOMAIN-CONTAINING PROTEIN"/>
    <property type="match status" value="1"/>
</dbReference>
<gene>
    <name evidence="2" type="ORF">GCM10011489_27080</name>
</gene>
<feature type="transmembrane region" description="Helical" evidence="1">
    <location>
        <begin position="115"/>
        <end position="134"/>
    </location>
</feature>
<feature type="transmembrane region" description="Helical" evidence="1">
    <location>
        <begin position="64"/>
        <end position="81"/>
    </location>
</feature>
<reference evidence="2" key="2">
    <citation type="submission" date="2020-09" db="EMBL/GenBank/DDBJ databases">
        <authorList>
            <person name="Sun Q."/>
            <person name="Zhou Y."/>
        </authorList>
    </citation>
    <scope>NUCLEOTIDE SEQUENCE</scope>
    <source>
        <strain evidence="2">CGMCC 1.12827</strain>
    </source>
</reference>
<comment type="caution">
    <text evidence="2">The sequence shown here is derived from an EMBL/GenBank/DDBJ whole genome shotgun (WGS) entry which is preliminary data.</text>
</comment>
<keyword evidence="1" id="KW-0812">Transmembrane</keyword>
<dbReference type="Pfam" id="PF06966">
    <property type="entry name" value="DUF1295"/>
    <property type="match status" value="1"/>
</dbReference>
<keyword evidence="1" id="KW-0472">Membrane</keyword>
<feature type="transmembrane region" description="Helical" evidence="1">
    <location>
        <begin position="38"/>
        <end position="58"/>
    </location>
</feature>
<dbReference type="InterPro" id="IPR010721">
    <property type="entry name" value="UstE-like"/>
</dbReference>
<dbReference type="GO" id="GO:0016020">
    <property type="term" value="C:membrane"/>
    <property type="evidence" value="ECO:0007669"/>
    <property type="project" value="TreeGrafter"/>
</dbReference>
<dbReference type="EMBL" id="BMGC01000020">
    <property type="protein sequence ID" value="GGB37884.1"/>
    <property type="molecule type" value="Genomic_DNA"/>
</dbReference>
<organism evidence="2 3">
    <name type="scientific">Gordonia jinhuaensis</name>
    <dbReference type="NCBI Taxonomy" id="1517702"/>
    <lineage>
        <taxon>Bacteria</taxon>
        <taxon>Bacillati</taxon>
        <taxon>Actinomycetota</taxon>
        <taxon>Actinomycetes</taxon>
        <taxon>Mycobacteriales</taxon>
        <taxon>Gordoniaceae</taxon>
        <taxon>Gordonia</taxon>
    </lineage>
</organism>
<dbReference type="RefSeq" id="WP_188587109.1">
    <property type="nucleotide sequence ID" value="NZ_BMGC01000020.1"/>
</dbReference>
<dbReference type="Gene3D" id="1.20.120.1630">
    <property type="match status" value="1"/>
</dbReference>
<dbReference type="PROSITE" id="PS50244">
    <property type="entry name" value="S5A_REDUCTASE"/>
    <property type="match status" value="1"/>
</dbReference>
<dbReference type="AlphaFoldDB" id="A0A916WXB8"/>
<evidence type="ECO:0000256" key="1">
    <source>
        <dbReference type="SAM" id="Phobius"/>
    </source>
</evidence>
<keyword evidence="1" id="KW-1133">Transmembrane helix</keyword>
<reference evidence="2" key="1">
    <citation type="journal article" date="2014" name="Int. J. Syst. Evol. Microbiol.">
        <title>Complete genome sequence of Corynebacterium casei LMG S-19264T (=DSM 44701T), isolated from a smear-ripened cheese.</title>
        <authorList>
            <consortium name="US DOE Joint Genome Institute (JGI-PGF)"/>
            <person name="Walter F."/>
            <person name="Albersmeier A."/>
            <person name="Kalinowski J."/>
            <person name="Ruckert C."/>
        </authorList>
    </citation>
    <scope>NUCLEOTIDE SEQUENCE</scope>
    <source>
        <strain evidence="2">CGMCC 1.12827</strain>
    </source>
</reference>
<name>A0A916WXB8_9ACTN</name>
<proteinExistence type="predicted"/>
<sequence length="267" mass="29488">MSYDASNFGVVTGSSALATVVLLTITAIIGFRIGRHNVVDVTWGLGFVLIALVCALVGEGSAWRRWLLFVLVAIWGLRLALSMARRSAGKGEDPRYEKMLYDAGGNRTLVAIRKIYLTQGLALWFVSLPIQVSAAAGGTLNWLACVGIAVWVLGVVFESVGDKQMDEFKSDPANKGAVMDRGLWGWTRHPNYFGDSCVWWGIYLIVAGYWPGALTIASPIVMTYFLVFATGARLLEQHMEQRPGYAEYRQRVSYFLPRPPKKQNSTS</sequence>
<evidence type="ECO:0000313" key="3">
    <source>
        <dbReference type="Proteomes" id="UP000621454"/>
    </source>
</evidence>
<keyword evidence="3" id="KW-1185">Reference proteome</keyword>
<protein>
    <recommendedName>
        <fullName evidence="4">Steroid 5-alpha reductase family enzyme</fullName>
    </recommendedName>
</protein>
<evidence type="ECO:0000313" key="2">
    <source>
        <dbReference type="EMBL" id="GGB37884.1"/>
    </source>
</evidence>
<feature type="transmembrane region" description="Helical" evidence="1">
    <location>
        <begin position="6"/>
        <end position="31"/>
    </location>
</feature>
<dbReference type="Proteomes" id="UP000621454">
    <property type="component" value="Unassembled WGS sequence"/>
</dbReference>